<dbReference type="EMBL" id="CALSBS010000001">
    <property type="protein sequence ID" value="CAH6635371.1"/>
    <property type="molecule type" value="Genomic_DNA"/>
</dbReference>
<name>A0ABN8T5P8_9ENTR</name>
<dbReference type="PRINTS" id="PR01299">
    <property type="entry name" value="PYOCIN"/>
</dbReference>
<gene>
    <name evidence="3" type="ORF">FBBNIHIM_00880</name>
</gene>
<evidence type="ECO:0000313" key="4">
    <source>
        <dbReference type="Proteomes" id="UP001152651"/>
    </source>
</evidence>
<accession>A0ABN8T5P8</accession>
<keyword evidence="4" id="KW-1185">Reference proteome</keyword>
<comment type="caution">
    <text evidence="3">The sequence shown here is derived from an EMBL/GenBank/DDBJ whole genome shotgun (WGS) entry which is preliminary data.</text>
</comment>
<dbReference type="RefSeq" id="WP_253896650.1">
    <property type="nucleotide sequence ID" value="NZ_CALSBS010000001.1"/>
</dbReference>
<comment type="similarity">
    <text evidence="1">Belongs to the colicins ColE2/ColE8/ColE9 and pyocins S1/S2 family.</text>
</comment>
<dbReference type="SUPFAM" id="SSF47345">
    <property type="entry name" value="Colicin E immunity proteins"/>
    <property type="match status" value="1"/>
</dbReference>
<protein>
    <submittedName>
        <fullName evidence="3">Bacteriocin immunity protein</fullName>
    </submittedName>
</protein>
<dbReference type="Gene3D" id="1.10.1200.20">
    <property type="entry name" value="Colicin E immunity protein"/>
    <property type="match status" value="1"/>
</dbReference>
<dbReference type="InterPro" id="IPR000290">
    <property type="entry name" value="Colicin_pyocin"/>
</dbReference>
<sequence>MELKQYIEDYTESEFIDFLNEFFKNPKNLKGKERESYIDSLVEYFDQIVTHPEGNGLLFYPPKDREDSPEGIVKEIKRWRKSQGLPLFKDSE</sequence>
<dbReference type="Proteomes" id="UP001152651">
    <property type="component" value="Unassembled WGS sequence"/>
</dbReference>
<proteinExistence type="inferred from homology"/>
<evidence type="ECO:0000313" key="3">
    <source>
        <dbReference type="EMBL" id="CAH6635371.1"/>
    </source>
</evidence>
<dbReference type="CDD" id="cd16363">
    <property type="entry name" value="Col_Im_like"/>
    <property type="match status" value="1"/>
</dbReference>
<evidence type="ECO:0000256" key="2">
    <source>
        <dbReference type="ARBA" id="ARBA00023025"/>
    </source>
</evidence>
<keyword evidence="2" id="KW-0079">Bacteriocin immunity</keyword>
<dbReference type="Pfam" id="PF01320">
    <property type="entry name" value="Colicin_Pyocin"/>
    <property type="match status" value="1"/>
</dbReference>
<reference evidence="3" key="1">
    <citation type="submission" date="2022-05" db="EMBL/GenBank/DDBJ databases">
        <authorList>
            <person name="Blom J."/>
        </authorList>
    </citation>
    <scope>NUCLEOTIDE SEQUENCE</scope>
    <source>
        <strain evidence="3">Type strain: CPO20170097</strain>
    </source>
</reference>
<dbReference type="InterPro" id="IPR035900">
    <property type="entry name" value="Colicin_E_sf"/>
</dbReference>
<evidence type="ECO:0000256" key="1">
    <source>
        <dbReference type="ARBA" id="ARBA00009346"/>
    </source>
</evidence>
<organism evidence="3 4">
    <name type="scientific">Pseudocitrobacter vendiensis</name>
    <dbReference type="NCBI Taxonomy" id="2488306"/>
    <lineage>
        <taxon>Bacteria</taxon>
        <taxon>Pseudomonadati</taxon>
        <taxon>Pseudomonadota</taxon>
        <taxon>Gammaproteobacteria</taxon>
        <taxon>Enterobacterales</taxon>
        <taxon>Enterobacteriaceae</taxon>
        <taxon>Pseudocitrobacter</taxon>
    </lineage>
</organism>